<evidence type="ECO:0000313" key="3">
    <source>
        <dbReference type="Proteomes" id="UP001459277"/>
    </source>
</evidence>
<protein>
    <recommendedName>
        <fullName evidence="1">DUF4283 domain-containing protein</fullName>
    </recommendedName>
</protein>
<name>A0AAW2DNX7_9ROSI</name>
<dbReference type="EMBL" id="JAZDWU010000002">
    <property type="protein sequence ID" value="KAL0012333.1"/>
    <property type="molecule type" value="Genomic_DNA"/>
</dbReference>
<dbReference type="Proteomes" id="UP001459277">
    <property type="component" value="Unassembled WGS sequence"/>
</dbReference>
<feature type="domain" description="DUF4283" evidence="1">
    <location>
        <begin position="119"/>
        <end position="179"/>
    </location>
</feature>
<evidence type="ECO:0000313" key="2">
    <source>
        <dbReference type="EMBL" id="KAL0012333.1"/>
    </source>
</evidence>
<sequence>MNRVFYYQAVLVIVMDNREKLSGQSRFCLCSNHMQQRKGDNVLVSQRNRKRVHQTSAHSTLRSYKDSLTKPVNDWDDHLLPNLRISEEDMDLDQDDDSNNASPQILLSREDKQRIRAPWRLALIIKAFGKSLGFKYVDYKIRAIWKPHGELQIIDHGLDYFLIKFKLKEDYWKVLNEGP</sequence>
<reference evidence="2 3" key="1">
    <citation type="submission" date="2024-01" db="EMBL/GenBank/DDBJ databases">
        <title>A telomere-to-telomere, gap-free genome of sweet tea (Lithocarpus litseifolius).</title>
        <authorList>
            <person name="Zhou J."/>
        </authorList>
    </citation>
    <scope>NUCLEOTIDE SEQUENCE [LARGE SCALE GENOMIC DNA]</scope>
    <source>
        <strain evidence="2">Zhou-2022a</strain>
        <tissue evidence="2">Leaf</tissue>
    </source>
</reference>
<dbReference type="InterPro" id="IPR025558">
    <property type="entry name" value="DUF4283"/>
</dbReference>
<evidence type="ECO:0000259" key="1">
    <source>
        <dbReference type="Pfam" id="PF14111"/>
    </source>
</evidence>
<dbReference type="AlphaFoldDB" id="A0AAW2DNX7"/>
<keyword evidence="3" id="KW-1185">Reference proteome</keyword>
<gene>
    <name evidence="2" type="ORF">SO802_007441</name>
</gene>
<accession>A0AAW2DNX7</accession>
<proteinExistence type="predicted"/>
<dbReference type="Pfam" id="PF14111">
    <property type="entry name" value="DUF4283"/>
    <property type="match status" value="1"/>
</dbReference>
<comment type="caution">
    <text evidence="2">The sequence shown here is derived from an EMBL/GenBank/DDBJ whole genome shotgun (WGS) entry which is preliminary data.</text>
</comment>
<organism evidence="2 3">
    <name type="scientific">Lithocarpus litseifolius</name>
    <dbReference type="NCBI Taxonomy" id="425828"/>
    <lineage>
        <taxon>Eukaryota</taxon>
        <taxon>Viridiplantae</taxon>
        <taxon>Streptophyta</taxon>
        <taxon>Embryophyta</taxon>
        <taxon>Tracheophyta</taxon>
        <taxon>Spermatophyta</taxon>
        <taxon>Magnoliopsida</taxon>
        <taxon>eudicotyledons</taxon>
        <taxon>Gunneridae</taxon>
        <taxon>Pentapetalae</taxon>
        <taxon>rosids</taxon>
        <taxon>fabids</taxon>
        <taxon>Fagales</taxon>
        <taxon>Fagaceae</taxon>
        <taxon>Lithocarpus</taxon>
    </lineage>
</organism>